<dbReference type="AlphaFoldDB" id="A0A7W9DJA7"/>
<sequence length="226" mass="26326">MEKISISNVVEFRRKKTPTSQVTLINKLKTPKPKKEDAEEGGNYWIHSLSTIANVFKESTNDLILDKINVLLDKQEVANSRQTKSMFQKNIDILARFEEYDFTQFRPDFKLTYLKKPKDKSILVIEDLPIQVLPHHVFIYEEDGIKKISACWFVAKIKEYTFEELAIFTDALYRYLIKNYSEEYKVNPEFCIVIDTMNLNSIRYSEIASGSTLLNSTLAVMKKLFG</sequence>
<evidence type="ECO:0000313" key="1">
    <source>
        <dbReference type="EMBL" id="MBB5620963.1"/>
    </source>
</evidence>
<dbReference type="RefSeq" id="WP_183866962.1">
    <property type="nucleotide sequence ID" value="NZ_JACHCF010000004.1"/>
</dbReference>
<organism evidence="1 2">
    <name type="scientific">Pedobacter cryoconitis</name>
    <dbReference type="NCBI Taxonomy" id="188932"/>
    <lineage>
        <taxon>Bacteria</taxon>
        <taxon>Pseudomonadati</taxon>
        <taxon>Bacteroidota</taxon>
        <taxon>Sphingobacteriia</taxon>
        <taxon>Sphingobacteriales</taxon>
        <taxon>Sphingobacteriaceae</taxon>
        <taxon>Pedobacter</taxon>
    </lineage>
</organism>
<evidence type="ECO:0000313" key="2">
    <source>
        <dbReference type="Proteomes" id="UP000537718"/>
    </source>
</evidence>
<accession>A0A7W9DJA7</accession>
<dbReference type="EMBL" id="JACHCF010000004">
    <property type="protein sequence ID" value="MBB5620963.1"/>
    <property type="molecule type" value="Genomic_DNA"/>
</dbReference>
<proteinExistence type="predicted"/>
<gene>
    <name evidence="1" type="ORF">HDE69_002016</name>
</gene>
<protein>
    <submittedName>
        <fullName evidence="1">Uncharacterized protein</fullName>
    </submittedName>
</protein>
<comment type="caution">
    <text evidence="1">The sequence shown here is derived from an EMBL/GenBank/DDBJ whole genome shotgun (WGS) entry which is preliminary data.</text>
</comment>
<reference evidence="1 2" key="1">
    <citation type="submission" date="2020-08" db="EMBL/GenBank/DDBJ databases">
        <title>Genomic Encyclopedia of Type Strains, Phase IV (KMG-V): Genome sequencing to study the core and pangenomes of soil and plant-associated prokaryotes.</title>
        <authorList>
            <person name="Whitman W."/>
        </authorList>
    </citation>
    <scope>NUCLEOTIDE SEQUENCE [LARGE SCALE GENOMIC DNA]</scope>
    <source>
        <strain evidence="1 2">MP7CTX6</strain>
    </source>
</reference>
<name>A0A7W9DJA7_9SPHI</name>
<dbReference type="Proteomes" id="UP000537718">
    <property type="component" value="Unassembled WGS sequence"/>
</dbReference>